<feature type="transmembrane region" description="Helical" evidence="1">
    <location>
        <begin position="7"/>
        <end position="31"/>
    </location>
</feature>
<evidence type="ECO:0008006" key="4">
    <source>
        <dbReference type="Google" id="ProtNLM"/>
    </source>
</evidence>
<reference evidence="2 3" key="1">
    <citation type="journal article" date="2015" name="Genome Announc.">
        <title>Expanding the biotechnology potential of lactobacilli through comparative genomics of 213 strains and associated genera.</title>
        <authorList>
            <person name="Sun Z."/>
            <person name="Harris H.M."/>
            <person name="McCann A."/>
            <person name="Guo C."/>
            <person name="Argimon S."/>
            <person name="Zhang W."/>
            <person name="Yang X."/>
            <person name="Jeffery I.B."/>
            <person name="Cooney J.C."/>
            <person name="Kagawa T.F."/>
            <person name="Liu W."/>
            <person name="Song Y."/>
            <person name="Salvetti E."/>
            <person name="Wrobel A."/>
            <person name="Rasinkangas P."/>
            <person name="Parkhill J."/>
            <person name="Rea M.C."/>
            <person name="O'Sullivan O."/>
            <person name="Ritari J."/>
            <person name="Douillard F.P."/>
            <person name="Paul Ross R."/>
            <person name="Yang R."/>
            <person name="Briner A.E."/>
            <person name="Felis G.E."/>
            <person name="de Vos W.M."/>
            <person name="Barrangou R."/>
            <person name="Klaenhammer T.R."/>
            <person name="Caufield P.W."/>
            <person name="Cui Y."/>
            <person name="Zhang H."/>
            <person name="O'Toole P.W."/>
        </authorList>
    </citation>
    <scope>NUCLEOTIDE SEQUENCE [LARGE SCALE GENOMIC DNA]</scope>
    <source>
        <strain evidence="2 3">DSM 20719</strain>
    </source>
</reference>
<feature type="transmembrane region" description="Helical" evidence="1">
    <location>
        <begin position="51"/>
        <end position="74"/>
    </location>
</feature>
<evidence type="ECO:0000313" key="2">
    <source>
        <dbReference type="EMBL" id="KRM23410.1"/>
    </source>
</evidence>
<dbReference type="AlphaFoldDB" id="A0AA89I1L7"/>
<name>A0AA89I1L7_9LACO</name>
<proteinExistence type="predicted"/>
<evidence type="ECO:0000256" key="1">
    <source>
        <dbReference type="SAM" id="Phobius"/>
    </source>
</evidence>
<sequence length="175" mass="19378">MNKLTKVVISCASLLGLCQVAWFIALIYPLQQSDQPFMHISWLPGQWVGNLGLGLGLISGLICLYLLLLALFSAPEKRQMIIKTNKGQLALSRKAVEKTIAHSIIEKHRLKDVVVQARFTGRQPKVTANIQALTIDHNEIDQQAQAVKETAQQALQTVFEMPIKAVNVKLSPSIN</sequence>
<keyword evidence="1" id="KW-0472">Membrane</keyword>
<dbReference type="EMBL" id="AYZB01000020">
    <property type="protein sequence ID" value="KRM23410.1"/>
    <property type="molecule type" value="Genomic_DNA"/>
</dbReference>
<organism evidence="2 3">
    <name type="scientific">Latilactobacillus graminis DSM 20719</name>
    <dbReference type="NCBI Taxonomy" id="1423752"/>
    <lineage>
        <taxon>Bacteria</taxon>
        <taxon>Bacillati</taxon>
        <taxon>Bacillota</taxon>
        <taxon>Bacilli</taxon>
        <taxon>Lactobacillales</taxon>
        <taxon>Lactobacillaceae</taxon>
        <taxon>Latilactobacillus</taxon>
    </lineage>
</organism>
<dbReference type="Proteomes" id="UP000050823">
    <property type="component" value="Unassembled WGS sequence"/>
</dbReference>
<keyword evidence="1" id="KW-0812">Transmembrane</keyword>
<protein>
    <recommendedName>
        <fullName evidence="4">Alkaline shock response membrane anchor protein AmaP</fullName>
    </recommendedName>
</protein>
<dbReference type="RefSeq" id="WP_057908102.1">
    <property type="nucleotide sequence ID" value="NZ_AYZB01000020.1"/>
</dbReference>
<gene>
    <name evidence="2" type="ORF">FC90_GL000366</name>
</gene>
<dbReference type="NCBIfam" id="NF033218">
    <property type="entry name" value="anchor_AmaP"/>
    <property type="match status" value="1"/>
</dbReference>
<evidence type="ECO:0000313" key="3">
    <source>
        <dbReference type="Proteomes" id="UP000050823"/>
    </source>
</evidence>
<keyword evidence="1" id="KW-1133">Transmembrane helix</keyword>
<comment type="caution">
    <text evidence="2">The sequence shown here is derived from an EMBL/GenBank/DDBJ whole genome shotgun (WGS) entry which is preliminary data.</text>
</comment>
<accession>A0AA89I1L7</accession>